<dbReference type="AlphaFoldDB" id="A0A2S5R930"/>
<name>A0A2S5R930_9PROT</name>
<sequence>MGFTLGAIGLLTGSVTVLICWVEEIVLTNIPENHDIVMVNAVFHKSKDRQKMN</sequence>
<dbReference type="RefSeq" id="WP_165780731.1">
    <property type="nucleotide sequence ID" value="NZ_PHHC01000082.1"/>
</dbReference>
<keyword evidence="2" id="KW-1185">Reference proteome</keyword>
<evidence type="ECO:0000313" key="2">
    <source>
        <dbReference type="Proteomes" id="UP000239425"/>
    </source>
</evidence>
<organism evidence="1 2">
    <name type="scientific">Holospora curviuscula</name>
    <dbReference type="NCBI Taxonomy" id="1082868"/>
    <lineage>
        <taxon>Bacteria</taxon>
        <taxon>Pseudomonadati</taxon>
        <taxon>Pseudomonadota</taxon>
        <taxon>Alphaproteobacteria</taxon>
        <taxon>Holosporales</taxon>
        <taxon>Holosporaceae</taxon>
        <taxon>Holospora</taxon>
    </lineage>
</organism>
<evidence type="ECO:0000313" key="1">
    <source>
        <dbReference type="EMBL" id="PPE03793.1"/>
    </source>
</evidence>
<dbReference type="Proteomes" id="UP000239425">
    <property type="component" value="Unassembled WGS sequence"/>
</dbReference>
<comment type="caution">
    <text evidence="1">The sequence shown here is derived from an EMBL/GenBank/DDBJ whole genome shotgun (WGS) entry which is preliminary data.</text>
</comment>
<gene>
    <name evidence="1" type="ORF">HCUR_00808</name>
</gene>
<protein>
    <submittedName>
        <fullName evidence="1">Uncharacterized protein</fullName>
    </submittedName>
</protein>
<reference evidence="1 2" key="1">
    <citation type="submission" date="2017-11" db="EMBL/GenBank/DDBJ databases">
        <title>Comparative genomic analysis of Holospora spp., intranuclear symbionts of paramecia.</title>
        <authorList>
            <person name="Garushyants S.K."/>
            <person name="Beliavskaya A."/>
            <person name="Malko D.B."/>
            <person name="Logacheva M.D."/>
            <person name="Rautian M.S."/>
            <person name="Gelfand M.S."/>
        </authorList>
    </citation>
    <scope>NUCLEOTIDE SEQUENCE [LARGE SCALE GENOMIC DNA]</scope>
    <source>
        <strain evidence="2">02AZ16</strain>
    </source>
</reference>
<dbReference type="EMBL" id="PHHC01000082">
    <property type="protein sequence ID" value="PPE03793.1"/>
    <property type="molecule type" value="Genomic_DNA"/>
</dbReference>
<accession>A0A2S5R930</accession>
<proteinExistence type="predicted"/>